<dbReference type="RefSeq" id="WP_095405778.1">
    <property type="nucleotide sequence ID" value="NZ_NOJZ02000001.1"/>
</dbReference>
<feature type="domain" description="MurNAc-LAA" evidence="2">
    <location>
        <begin position="540"/>
        <end position="660"/>
    </location>
</feature>
<dbReference type="Pfam" id="PF21465">
    <property type="entry name" value="Cwp6_N"/>
    <property type="match status" value="1"/>
</dbReference>
<evidence type="ECO:0000313" key="3">
    <source>
        <dbReference type="EMBL" id="RDY25022.1"/>
    </source>
</evidence>
<evidence type="ECO:0000259" key="2">
    <source>
        <dbReference type="SMART" id="SM00646"/>
    </source>
</evidence>
<evidence type="ECO:0000256" key="1">
    <source>
        <dbReference type="SAM" id="SignalP"/>
    </source>
</evidence>
<dbReference type="InterPro" id="IPR048586">
    <property type="entry name" value="Cwp6-like_N"/>
</dbReference>
<reference evidence="3 4" key="1">
    <citation type="journal article" date="2017" name="Genome Announc.">
        <title>Draft Genome Sequence of Romboutsia maritimum sp. nov. Strain CCRI-22766(T), Isolated from Coastal Estuarine Mud.</title>
        <authorList>
            <person name="Maheux A.F."/>
            <person name="Boudreau D.K."/>
            <person name="Berube E."/>
            <person name="Boissinot M."/>
            <person name="Raymond F."/>
            <person name="Brodeur S."/>
            <person name="Corbeil J."/>
            <person name="Brightwell G."/>
            <person name="Broda D."/>
            <person name="Omar R.F."/>
            <person name="Bergeron M.G."/>
        </authorList>
    </citation>
    <scope>NUCLEOTIDE SEQUENCE [LARGE SCALE GENOMIC DNA]</scope>
    <source>
        <strain evidence="3 4">CCRI-22766</strain>
    </source>
</reference>
<dbReference type="SUPFAM" id="SSF53187">
    <property type="entry name" value="Zn-dependent exopeptidases"/>
    <property type="match status" value="1"/>
</dbReference>
<dbReference type="Gene3D" id="3.40.50.12090">
    <property type="match status" value="3"/>
</dbReference>
<accession>A0A371IX12</accession>
<keyword evidence="1" id="KW-0732">Signal</keyword>
<gene>
    <name evidence="3" type="ORF">CHF27_002130</name>
</gene>
<comment type="caution">
    <text evidence="3">The sequence shown here is derived from an EMBL/GenBank/DDBJ whole genome shotgun (WGS) entry which is preliminary data.</text>
</comment>
<dbReference type="Proteomes" id="UP000243494">
    <property type="component" value="Unassembled WGS sequence"/>
</dbReference>
<dbReference type="Pfam" id="PF01520">
    <property type="entry name" value="Amidase_3"/>
    <property type="match status" value="1"/>
</dbReference>
<dbReference type="PANTHER" id="PTHR30032">
    <property type="entry name" value="N-ACETYLMURAMOYL-L-ALANINE AMIDASE-RELATED"/>
    <property type="match status" value="1"/>
</dbReference>
<keyword evidence="4" id="KW-1185">Reference proteome</keyword>
<dbReference type="OrthoDB" id="9772024at2"/>
<dbReference type="Pfam" id="PF04122">
    <property type="entry name" value="CW_binding_2"/>
    <property type="match status" value="3"/>
</dbReference>
<dbReference type="InterPro" id="IPR051922">
    <property type="entry name" value="Bact_Sporulation_Assoc"/>
</dbReference>
<dbReference type="GO" id="GO:0009253">
    <property type="term" value="P:peptidoglycan catabolic process"/>
    <property type="evidence" value="ECO:0007669"/>
    <property type="project" value="InterPro"/>
</dbReference>
<name>A0A371IX12_9FIRM</name>
<dbReference type="CDD" id="cd02696">
    <property type="entry name" value="MurNAc-LAA"/>
    <property type="match status" value="1"/>
</dbReference>
<feature type="signal peptide" evidence="1">
    <location>
        <begin position="1"/>
        <end position="25"/>
    </location>
</feature>
<evidence type="ECO:0000313" key="4">
    <source>
        <dbReference type="Proteomes" id="UP000243494"/>
    </source>
</evidence>
<dbReference type="SMART" id="SM00646">
    <property type="entry name" value="Ami_3"/>
    <property type="match status" value="1"/>
</dbReference>
<dbReference type="AlphaFoldDB" id="A0A371IX12"/>
<dbReference type="Gene3D" id="3.40.630.40">
    <property type="entry name" value="Zn-dependent exopeptidases"/>
    <property type="match status" value="1"/>
</dbReference>
<feature type="chain" id="PRO_5016770588" evidence="1">
    <location>
        <begin position="26"/>
        <end position="664"/>
    </location>
</feature>
<dbReference type="InterPro" id="IPR002508">
    <property type="entry name" value="MurNAc-LAA_cat"/>
</dbReference>
<organism evidence="3 4">
    <name type="scientific">Romboutsia maritimum</name>
    <dbReference type="NCBI Taxonomy" id="2020948"/>
    <lineage>
        <taxon>Bacteria</taxon>
        <taxon>Bacillati</taxon>
        <taxon>Bacillota</taxon>
        <taxon>Clostridia</taxon>
        <taxon>Peptostreptococcales</taxon>
        <taxon>Peptostreptococcaceae</taxon>
        <taxon>Romboutsia</taxon>
    </lineage>
</organism>
<dbReference type="EMBL" id="NOJZ02000001">
    <property type="protein sequence ID" value="RDY25022.1"/>
    <property type="molecule type" value="Genomic_DNA"/>
</dbReference>
<dbReference type="PANTHER" id="PTHR30032:SF8">
    <property type="entry name" value="GERMINATION-SPECIFIC N-ACETYLMURAMOYL-L-ALANINE AMIDASE"/>
    <property type="match status" value="1"/>
</dbReference>
<sequence>MKKTSKFLTAGIISLSMIAPNVAFASNVDVAKNNAGINIELEKRSVILGDKSKISISFKEKQDADSITLNYKCYDMILSTDLKYNSKSNSYEGTINFNKDPEYLNVWEVESIIINNSTSPQTLTTNDLEKIGLNLNDYKITQEYIITNERSIATYMSKTAAPIKKLVGDTRFDTAVKISQEGWQDGANKVILVNGDAIADGITATPLATTYNAPILLCNKDSVPQIVQDELKRLNPQEVTIIGGTSVVSDKVLNDLQTTTGSTINRISGETRFETSLKIAQEIDKDHNIEKIYISNGYKGEVDALTIAAKAGEQKQPIILSEKTEIPQNTYNWLKDQNLQTAYFIGGMDVIDTTIIHRMADITPKHENDPQNSIYNNRVSGKDRHETNANVMKRFYTNEELEAVLVAKSDVLVDALAAGPLAAKFNSPILLNPRTYVSAYHEDNLTSKTANTVYQVGGGINDSVITEIANKLSEHNTGDKTVVLDAGHGGADSGAVYGDLQEKNYTLNTTLATSEYLRSKGINVVLTREQDTTLTLLQRSNISNSIGPDLFTSIHYNSYNQTAKGTEVYYNYRDRNGGPSKTAATNVLNSILEEFAFANRNIKTKTLEDGTTDYLSVLRNTNAPAILVECAFIDNAYDMGLLNTSEKVKTLGNQIGKGIESSLK</sequence>
<dbReference type="InterPro" id="IPR007253">
    <property type="entry name" value="Cell_wall-bd_2"/>
</dbReference>
<proteinExistence type="predicted"/>
<protein>
    <submittedName>
        <fullName evidence="3">N-acetylmuramoyl-L-alanine amidase</fullName>
    </submittedName>
</protein>
<dbReference type="GO" id="GO:0008745">
    <property type="term" value="F:N-acetylmuramoyl-L-alanine amidase activity"/>
    <property type="evidence" value="ECO:0007669"/>
    <property type="project" value="InterPro"/>
</dbReference>